<protein>
    <submittedName>
        <fullName evidence="2">Uncharacterized protein</fullName>
    </submittedName>
</protein>
<dbReference type="Proteomes" id="UP000316759">
    <property type="component" value="Unassembled WGS sequence"/>
</dbReference>
<gene>
    <name evidence="2" type="ORF">FGIG_10165</name>
</gene>
<sequence>MGCASSSTKAVSKSSFHRNTADLSFQVMPVHTNTFETGPDSVDVARPTDMSTLEWLRIHHQYRELQLNDAPSFCDPTHSGDCVSEHWSTRLSPTMRSEISLHPSIALQETEFRQSVISDSFPEGRESHEAETIQDPNNPTISLIACGSSVESAGSPVISPSQFETMMAVTSIVNCSPSSIVHSPSGLNVINNPDEMFGHARHVSDGTHLSRPTVTDNMILNSTPSGDAE</sequence>
<feature type="compositionally biased region" description="Polar residues" evidence="1">
    <location>
        <begin position="210"/>
        <end position="229"/>
    </location>
</feature>
<accession>A0A504YMT7</accession>
<evidence type="ECO:0000313" key="2">
    <source>
        <dbReference type="EMBL" id="TPP61606.1"/>
    </source>
</evidence>
<evidence type="ECO:0000313" key="3">
    <source>
        <dbReference type="Proteomes" id="UP000316759"/>
    </source>
</evidence>
<feature type="region of interest" description="Disordered" evidence="1">
    <location>
        <begin position="205"/>
        <end position="229"/>
    </location>
</feature>
<organism evidence="2 3">
    <name type="scientific">Fasciola gigantica</name>
    <name type="common">Giant liver fluke</name>
    <dbReference type="NCBI Taxonomy" id="46835"/>
    <lineage>
        <taxon>Eukaryota</taxon>
        <taxon>Metazoa</taxon>
        <taxon>Spiralia</taxon>
        <taxon>Lophotrochozoa</taxon>
        <taxon>Platyhelminthes</taxon>
        <taxon>Trematoda</taxon>
        <taxon>Digenea</taxon>
        <taxon>Plagiorchiida</taxon>
        <taxon>Echinostomata</taxon>
        <taxon>Echinostomatoidea</taxon>
        <taxon>Fasciolidae</taxon>
        <taxon>Fasciola</taxon>
    </lineage>
</organism>
<comment type="caution">
    <text evidence="2">The sequence shown here is derived from an EMBL/GenBank/DDBJ whole genome shotgun (WGS) entry which is preliminary data.</text>
</comment>
<name>A0A504YMT7_FASGI</name>
<dbReference type="OrthoDB" id="10419126at2759"/>
<proteinExistence type="predicted"/>
<dbReference type="AlphaFoldDB" id="A0A504YMT7"/>
<reference evidence="2 3" key="1">
    <citation type="submission" date="2019-04" db="EMBL/GenBank/DDBJ databases">
        <title>Annotation for the trematode Fasciola gigantica.</title>
        <authorList>
            <person name="Choi Y.-J."/>
        </authorList>
    </citation>
    <scope>NUCLEOTIDE SEQUENCE [LARGE SCALE GENOMIC DNA]</scope>
    <source>
        <strain evidence="2">Uganda_cow_1</strain>
    </source>
</reference>
<dbReference type="EMBL" id="SUNJ01007961">
    <property type="protein sequence ID" value="TPP61606.1"/>
    <property type="molecule type" value="Genomic_DNA"/>
</dbReference>
<keyword evidence="3" id="KW-1185">Reference proteome</keyword>
<evidence type="ECO:0000256" key="1">
    <source>
        <dbReference type="SAM" id="MobiDB-lite"/>
    </source>
</evidence>